<feature type="region of interest" description="Disordered" evidence="1">
    <location>
        <begin position="434"/>
        <end position="455"/>
    </location>
</feature>
<accession>A0A9X1NM47</accession>
<keyword evidence="4" id="KW-1185">Reference proteome</keyword>
<comment type="caution">
    <text evidence="3">The sequence shown here is derived from an EMBL/GenBank/DDBJ whole genome shotgun (WGS) entry which is preliminary data.</text>
</comment>
<protein>
    <submittedName>
        <fullName evidence="3">Tetratricopeptide repeat protein</fullName>
    </submittedName>
</protein>
<dbReference type="GO" id="GO:0004197">
    <property type="term" value="F:cysteine-type endopeptidase activity"/>
    <property type="evidence" value="ECO:0007669"/>
    <property type="project" value="InterPro"/>
</dbReference>
<name>A0A9X1NM47_9ACTN</name>
<dbReference type="SUPFAM" id="SSF48452">
    <property type="entry name" value="TPR-like"/>
    <property type="match status" value="2"/>
</dbReference>
<dbReference type="InterPro" id="IPR011600">
    <property type="entry name" value="Pept_C14_caspase"/>
</dbReference>
<sequence>MTRFPISQDSRAILLGSSSFTDPRLSSIPAVSRNIREFRRLLISPYGSCLPAPNCSTLDDIDTVSSFGLALEAETAACQDLFLLYFAGHGLIDDQGALHLAIRSTNLQYPHWTAIPYALVRRTVSRSPARNRIVILDCCFSGRALDAMSDETSALLGQLEIAGAITLTSAPANSPSFAPQGETFTAFSGILFSLLGRGIPDGTTVLTLAALFTELQQRMARQGLPQPQRMGSGNVELLALALNNWSTTPAPDTLDQRGLLAQRLREALDRGHRGDWGSARALLERLVADFARPLGETTPVSLMAREALAHATGQAGDTRLAIQMYRTLVDDHSERFGTEDHNTLAVLDGLAHWLGSSGDTDEALKVLNQLYDSRLRKLGRHHPDALGVRWQIARLHGLSGRAAAAAEAFTELAKEYADAFGAAHPDVAAARNNATYWSGPSTSAPDSPSPEDPCL</sequence>
<dbReference type="Pfam" id="PF00656">
    <property type="entry name" value="Peptidase_C14"/>
    <property type="match status" value="1"/>
</dbReference>
<evidence type="ECO:0000259" key="2">
    <source>
        <dbReference type="Pfam" id="PF00656"/>
    </source>
</evidence>
<evidence type="ECO:0000313" key="4">
    <source>
        <dbReference type="Proteomes" id="UP001138997"/>
    </source>
</evidence>
<dbReference type="GO" id="GO:0006508">
    <property type="term" value="P:proteolysis"/>
    <property type="evidence" value="ECO:0007669"/>
    <property type="project" value="InterPro"/>
</dbReference>
<dbReference type="PANTHER" id="PTHR46082">
    <property type="entry name" value="ATP/GTP-BINDING PROTEIN-RELATED"/>
    <property type="match status" value="1"/>
</dbReference>
<dbReference type="Proteomes" id="UP001138997">
    <property type="component" value="Unassembled WGS sequence"/>
</dbReference>
<organism evidence="3 4">
    <name type="scientific">Kineosporia babensis</name>
    <dbReference type="NCBI Taxonomy" id="499548"/>
    <lineage>
        <taxon>Bacteria</taxon>
        <taxon>Bacillati</taxon>
        <taxon>Actinomycetota</taxon>
        <taxon>Actinomycetes</taxon>
        <taxon>Kineosporiales</taxon>
        <taxon>Kineosporiaceae</taxon>
        <taxon>Kineosporia</taxon>
    </lineage>
</organism>
<dbReference type="EMBL" id="JAJOMB010000027">
    <property type="protein sequence ID" value="MCD5316099.1"/>
    <property type="molecule type" value="Genomic_DNA"/>
</dbReference>
<gene>
    <name evidence="3" type="ORF">LR394_34905</name>
</gene>
<evidence type="ECO:0000313" key="3">
    <source>
        <dbReference type="EMBL" id="MCD5316099.1"/>
    </source>
</evidence>
<dbReference type="InterPro" id="IPR053137">
    <property type="entry name" value="NLR-like"/>
</dbReference>
<dbReference type="Gene3D" id="1.25.40.10">
    <property type="entry name" value="Tetratricopeptide repeat domain"/>
    <property type="match status" value="1"/>
</dbReference>
<dbReference type="PANTHER" id="PTHR46082:SF6">
    <property type="entry name" value="AAA+ ATPASE DOMAIN-CONTAINING PROTEIN-RELATED"/>
    <property type="match status" value="1"/>
</dbReference>
<dbReference type="NCBIfam" id="NF047832">
    <property type="entry name" value="caspase_w_EACC1"/>
    <property type="match status" value="1"/>
</dbReference>
<dbReference type="RefSeq" id="WP_231448953.1">
    <property type="nucleotide sequence ID" value="NZ_JAJOMB010000027.1"/>
</dbReference>
<proteinExistence type="predicted"/>
<dbReference type="Gene3D" id="3.40.50.1460">
    <property type="match status" value="1"/>
</dbReference>
<dbReference type="AlphaFoldDB" id="A0A9X1NM47"/>
<feature type="compositionally biased region" description="Polar residues" evidence="1">
    <location>
        <begin position="434"/>
        <end position="446"/>
    </location>
</feature>
<evidence type="ECO:0000256" key="1">
    <source>
        <dbReference type="SAM" id="MobiDB-lite"/>
    </source>
</evidence>
<dbReference type="InterPro" id="IPR011990">
    <property type="entry name" value="TPR-like_helical_dom_sf"/>
</dbReference>
<reference evidence="3" key="1">
    <citation type="submission" date="2021-11" db="EMBL/GenBank/DDBJ databases">
        <title>Streptomyces corallinus and Kineosporia corallina sp. nov., two new coral-derived marine actinobacteria.</title>
        <authorList>
            <person name="Buangrab K."/>
            <person name="Sutthacheep M."/>
            <person name="Yeemin T."/>
            <person name="Harunari E."/>
            <person name="Igarashi Y."/>
            <person name="Sripreechasak P."/>
            <person name="Kanchanasin P."/>
            <person name="Tanasupawat S."/>
            <person name="Phongsopitanun W."/>
        </authorList>
    </citation>
    <scope>NUCLEOTIDE SEQUENCE</scope>
    <source>
        <strain evidence="3">JCM 31032</strain>
    </source>
</reference>
<feature type="domain" description="Peptidase C14 caspase" evidence="2">
    <location>
        <begin position="64"/>
        <end position="222"/>
    </location>
</feature>